<dbReference type="SMART" id="SM00829">
    <property type="entry name" value="PKS_ER"/>
    <property type="match status" value="1"/>
</dbReference>
<dbReference type="SUPFAM" id="SSF51735">
    <property type="entry name" value="NAD(P)-binding Rossmann-fold domains"/>
    <property type="match status" value="1"/>
</dbReference>
<dbReference type="InterPro" id="IPR011032">
    <property type="entry name" value="GroES-like_sf"/>
</dbReference>
<dbReference type="InterPro" id="IPR020843">
    <property type="entry name" value="ER"/>
</dbReference>
<protein>
    <submittedName>
        <fullName evidence="2">Putative dehydrogenase</fullName>
    </submittedName>
</protein>
<dbReference type="InterPro" id="IPR013149">
    <property type="entry name" value="ADH-like_C"/>
</dbReference>
<evidence type="ECO:0000313" key="2">
    <source>
        <dbReference type="EMBL" id="KTB27406.1"/>
    </source>
</evidence>
<accession>A0A0W0ETH1</accession>
<dbReference type="eggNOG" id="KOG1198">
    <property type="taxonomic scope" value="Eukaryota"/>
</dbReference>
<sequence length="351" mass="37372">MSLPSQMKAVTTIGDGNVKLTTIPIPKPGSGQILVKVIAAAQNPSEWMKIQGIPTTDVVVGHDYAGVVQEIGPDVPAGTRQIGERVAGFVNACISNDIGGTFAEYTLADAQVLIPLPGHISFEDAATLGLAGFTACQALWQNTPNVPTLDEPTKEPFSILIWGGATSVGQFAIQLAKNAGLQVITTASPKNHELLKSLGADAVFDYRDSAVVDKVIKQVGGKLAYAVDCVSTDDSARQTSECLESGGHVSLVLMPKVEREDIKSDTSFVYTLLGKPINLFPPYQFPAIPEHYDLGKKFGSTMSRLLQQGKLRGNPIKLVPNGLAGAQEWIEFQQAGKVSAEKIVYRIADTA</sequence>
<gene>
    <name evidence="2" type="ORF">WG66_20021</name>
</gene>
<dbReference type="Proteomes" id="UP000054988">
    <property type="component" value="Unassembled WGS sequence"/>
</dbReference>
<dbReference type="InterPro" id="IPR047122">
    <property type="entry name" value="Trans-enoyl_RdTase-like"/>
</dbReference>
<evidence type="ECO:0000313" key="3">
    <source>
        <dbReference type="Proteomes" id="UP000054988"/>
    </source>
</evidence>
<organism evidence="2 3">
    <name type="scientific">Moniliophthora roreri</name>
    <name type="common">Frosty pod rot fungus</name>
    <name type="synonym">Monilia roreri</name>
    <dbReference type="NCBI Taxonomy" id="221103"/>
    <lineage>
        <taxon>Eukaryota</taxon>
        <taxon>Fungi</taxon>
        <taxon>Dikarya</taxon>
        <taxon>Basidiomycota</taxon>
        <taxon>Agaricomycotina</taxon>
        <taxon>Agaricomycetes</taxon>
        <taxon>Agaricomycetidae</taxon>
        <taxon>Agaricales</taxon>
        <taxon>Marasmiineae</taxon>
        <taxon>Marasmiaceae</taxon>
        <taxon>Moniliophthora</taxon>
    </lineage>
</organism>
<dbReference type="EMBL" id="LATX01002555">
    <property type="protein sequence ID" value="KTB27406.1"/>
    <property type="molecule type" value="Genomic_DNA"/>
</dbReference>
<dbReference type="CDD" id="cd08249">
    <property type="entry name" value="enoyl_reductase_like"/>
    <property type="match status" value="1"/>
</dbReference>
<dbReference type="Pfam" id="PF00107">
    <property type="entry name" value="ADH_zinc_N"/>
    <property type="match status" value="1"/>
</dbReference>
<dbReference type="GO" id="GO:0016651">
    <property type="term" value="F:oxidoreductase activity, acting on NAD(P)H"/>
    <property type="evidence" value="ECO:0007669"/>
    <property type="project" value="InterPro"/>
</dbReference>
<dbReference type="Gene3D" id="3.90.180.10">
    <property type="entry name" value="Medium-chain alcohol dehydrogenases, catalytic domain"/>
    <property type="match status" value="1"/>
</dbReference>
<proteinExistence type="predicted"/>
<dbReference type="PANTHER" id="PTHR45348:SF2">
    <property type="entry name" value="ZINC-TYPE ALCOHOL DEHYDROGENASE-LIKE PROTEIN C2E1P3.01"/>
    <property type="match status" value="1"/>
</dbReference>
<dbReference type="PANTHER" id="PTHR45348">
    <property type="entry name" value="HYPOTHETICAL OXIDOREDUCTASE (EUROFUNG)"/>
    <property type="match status" value="1"/>
</dbReference>
<dbReference type="InterPro" id="IPR013154">
    <property type="entry name" value="ADH-like_N"/>
</dbReference>
<dbReference type="Gene3D" id="3.40.50.720">
    <property type="entry name" value="NAD(P)-binding Rossmann-like Domain"/>
    <property type="match status" value="1"/>
</dbReference>
<dbReference type="InterPro" id="IPR036291">
    <property type="entry name" value="NAD(P)-bd_dom_sf"/>
</dbReference>
<reference evidence="2 3" key="1">
    <citation type="submission" date="2015-12" db="EMBL/GenBank/DDBJ databases">
        <title>Draft genome sequence of Moniliophthora roreri, the causal agent of frosty pod rot of cacao.</title>
        <authorList>
            <person name="Aime M.C."/>
            <person name="Diaz-Valderrama J.R."/>
            <person name="Kijpornyongpan T."/>
            <person name="Phillips-Mora W."/>
        </authorList>
    </citation>
    <scope>NUCLEOTIDE SEQUENCE [LARGE SCALE GENOMIC DNA]</scope>
    <source>
        <strain evidence="2 3">MCA 2952</strain>
    </source>
</reference>
<dbReference type="SUPFAM" id="SSF50129">
    <property type="entry name" value="GroES-like"/>
    <property type="match status" value="1"/>
</dbReference>
<dbReference type="Pfam" id="PF08240">
    <property type="entry name" value="ADH_N"/>
    <property type="match status" value="1"/>
</dbReference>
<name>A0A0W0ETH1_MONRR</name>
<feature type="domain" description="Enoyl reductase (ER)" evidence="1">
    <location>
        <begin position="14"/>
        <end position="345"/>
    </location>
</feature>
<evidence type="ECO:0000259" key="1">
    <source>
        <dbReference type="SMART" id="SM00829"/>
    </source>
</evidence>
<comment type="caution">
    <text evidence="2">The sequence shown here is derived from an EMBL/GenBank/DDBJ whole genome shotgun (WGS) entry which is preliminary data.</text>
</comment>
<dbReference type="AlphaFoldDB" id="A0A0W0ETH1"/>